<dbReference type="Pfam" id="PF03992">
    <property type="entry name" value="ABM"/>
    <property type="match status" value="1"/>
</dbReference>
<accession>A0A1I2PDS7</accession>
<dbReference type="Proteomes" id="UP000198623">
    <property type="component" value="Unassembled WGS sequence"/>
</dbReference>
<sequence length="93" mass="11086">MIKVIIERHIADELGEHYEKAARTTLQKAMQAHGFISGEALRNVNDHNHRVVIATYRTVADWERWLSSEERKEMMEQIRPMLDREEKFTLLEH</sequence>
<proteinExistence type="predicted"/>
<keyword evidence="2" id="KW-0560">Oxidoreductase</keyword>
<name>A0A1I2PDS7_9GAMM</name>
<dbReference type="EMBL" id="FOOU01000003">
    <property type="protein sequence ID" value="SFG11816.1"/>
    <property type="molecule type" value="Genomic_DNA"/>
</dbReference>
<dbReference type="AlphaFoldDB" id="A0A1I2PDS7"/>
<reference evidence="3" key="1">
    <citation type="submission" date="2016-10" db="EMBL/GenBank/DDBJ databases">
        <authorList>
            <person name="Varghese N."/>
            <person name="Submissions S."/>
        </authorList>
    </citation>
    <scope>NUCLEOTIDE SEQUENCE [LARGE SCALE GENOMIC DNA]</scope>
    <source>
        <strain evidence="3">CGMCC 1.10971</strain>
    </source>
</reference>
<dbReference type="RefSeq" id="WP_090725929.1">
    <property type="nucleotide sequence ID" value="NZ_FOOU01000003.1"/>
</dbReference>
<dbReference type="PROSITE" id="PS51725">
    <property type="entry name" value="ABM"/>
    <property type="match status" value="1"/>
</dbReference>
<dbReference type="STRING" id="1045558.SAMN05216175_103299"/>
<dbReference type="OrthoDB" id="4463721at2"/>
<dbReference type="GO" id="GO:0004497">
    <property type="term" value="F:monooxygenase activity"/>
    <property type="evidence" value="ECO:0007669"/>
    <property type="project" value="UniProtKB-KW"/>
</dbReference>
<feature type="domain" description="ABM" evidence="1">
    <location>
        <begin position="2"/>
        <end position="90"/>
    </location>
</feature>
<dbReference type="SUPFAM" id="SSF54909">
    <property type="entry name" value="Dimeric alpha+beta barrel"/>
    <property type="match status" value="1"/>
</dbReference>
<dbReference type="InterPro" id="IPR011008">
    <property type="entry name" value="Dimeric_a/b-barrel"/>
</dbReference>
<dbReference type="InterPro" id="IPR007138">
    <property type="entry name" value="ABM_dom"/>
</dbReference>
<evidence type="ECO:0000313" key="2">
    <source>
        <dbReference type="EMBL" id="SFG11816.1"/>
    </source>
</evidence>
<keyword evidence="3" id="KW-1185">Reference proteome</keyword>
<dbReference type="Gene3D" id="3.30.70.100">
    <property type="match status" value="1"/>
</dbReference>
<evidence type="ECO:0000259" key="1">
    <source>
        <dbReference type="PROSITE" id="PS51725"/>
    </source>
</evidence>
<organism evidence="2 3">
    <name type="scientific">Neptunomonas qingdaonensis</name>
    <dbReference type="NCBI Taxonomy" id="1045558"/>
    <lineage>
        <taxon>Bacteria</taxon>
        <taxon>Pseudomonadati</taxon>
        <taxon>Pseudomonadota</taxon>
        <taxon>Gammaproteobacteria</taxon>
        <taxon>Oceanospirillales</taxon>
        <taxon>Oceanospirillaceae</taxon>
        <taxon>Neptunomonas</taxon>
    </lineage>
</organism>
<evidence type="ECO:0000313" key="3">
    <source>
        <dbReference type="Proteomes" id="UP000198623"/>
    </source>
</evidence>
<keyword evidence="2" id="KW-0503">Monooxygenase</keyword>
<gene>
    <name evidence="2" type="ORF">SAMN05216175_103299</name>
</gene>
<protein>
    <submittedName>
        <fullName evidence="2">Heme-degrading monooxygenase HmoA</fullName>
    </submittedName>
</protein>